<dbReference type="Proteomes" id="UP000752696">
    <property type="component" value="Unassembled WGS sequence"/>
</dbReference>
<name>A0A6V7HAK1_9HYME</name>
<keyword evidence="2" id="KW-1185">Reference proteome</keyword>
<dbReference type="AlphaFoldDB" id="A0A6V7HAK1"/>
<reference evidence="1" key="1">
    <citation type="submission" date="2020-07" db="EMBL/GenBank/DDBJ databases">
        <authorList>
            <person name="Nazaruddin N."/>
        </authorList>
    </citation>
    <scope>NUCLEOTIDE SEQUENCE</scope>
</reference>
<gene>
    <name evidence="1" type="ORF">MHI_LOCUS666324</name>
</gene>
<comment type="caution">
    <text evidence="1">The sequence shown here is derived from an EMBL/GenBank/DDBJ whole genome shotgun (WGS) entry which is preliminary data.</text>
</comment>
<organism evidence="1 2">
    <name type="scientific">Heterotrigona itama</name>
    <dbReference type="NCBI Taxonomy" id="395501"/>
    <lineage>
        <taxon>Eukaryota</taxon>
        <taxon>Metazoa</taxon>
        <taxon>Ecdysozoa</taxon>
        <taxon>Arthropoda</taxon>
        <taxon>Hexapoda</taxon>
        <taxon>Insecta</taxon>
        <taxon>Pterygota</taxon>
        <taxon>Neoptera</taxon>
        <taxon>Endopterygota</taxon>
        <taxon>Hymenoptera</taxon>
        <taxon>Apocrita</taxon>
        <taxon>Aculeata</taxon>
        <taxon>Apoidea</taxon>
        <taxon>Anthophila</taxon>
        <taxon>Apidae</taxon>
        <taxon>Heterotrigona</taxon>
    </lineage>
</organism>
<dbReference type="EMBL" id="CAJDYZ010009521">
    <property type="protein sequence ID" value="CAD1476705.1"/>
    <property type="molecule type" value="Genomic_DNA"/>
</dbReference>
<accession>A0A6V7HAK1</accession>
<proteinExistence type="predicted"/>
<sequence length="49" mass="5493">CFVPLTPPLFEGELYTDIGRVHWISFSLVPVCTRNDSSLSIEAVGRQKN</sequence>
<evidence type="ECO:0000313" key="1">
    <source>
        <dbReference type="EMBL" id="CAD1476705.1"/>
    </source>
</evidence>
<evidence type="ECO:0000313" key="2">
    <source>
        <dbReference type="Proteomes" id="UP000752696"/>
    </source>
</evidence>
<feature type="non-terminal residue" evidence="1">
    <location>
        <position position="1"/>
    </location>
</feature>
<protein>
    <submittedName>
        <fullName evidence="1">Uncharacterized protein</fullName>
    </submittedName>
</protein>